<dbReference type="HOGENOM" id="CLU_044876_6_0_1"/>
<gene>
    <name evidence="4" type="ORF">OIDMADRAFT_126189</name>
</gene>
<evidence type="ECO:0000256" key="1">
    <source>
        <dbReference type="ARBA" id="ARBA00022857"/>
    </source>
</evidence>
<dbReference type="STRING" id="913774.A0A0C3CLZ0"/>
<name>A0A0C3CLZ0_OIDMZ</name>
<dbReference type="InterPro" id="IPR036291">
    <property type="entry name" value="NAD(P)-bd_dom_sf"/>
</dbReference>
<dbReference type="Gene3D" id="3.90.25.10">
    <property type="entry name" value="UDP-galactose 4-epimerase, domain 1"/>
    <property type="match status" value="1"/>
</dbReference>
<dbReference type="SUPFAM" id="SSF51735">
    <property type="entry name" value="NAD(P)-binding Rossmann-fold domains"/>
    <property type="match status" value="1"/>
</dbReference>
<dbReference type="OrthoDB" id="419598at2759"/>
<evidence type="ECO:0000313" key="5">
    <source>
        <dbReference type="Proteomes" id="UP000054321"/>
    </source>
</evidence>
<feature type="domain" description="NmrA-like" evidence="3">
    <location>
        <begin position="7"/>
        <end position="246"/>
    </location>
</feature>
<dbReference type="PANTHER" id="PTHR47706">
    <property type="entry name" value="NMRA-LIKE FAMILY PROTEIN"/>
    <property type="match status" value="1"/>
</dbReference>
<accession>A0A0C3CLZ0</accession>
<dbReference type="PANTHER" id="PTHR47706:SF9">
    <property type="entry name" value="NMRA-LIKE DOMAIN-CONTAINING PROTEIN-RELATED"/>
    <property type="match status" value="1"/>
</dbReference>
<keyword evidence="1" id="KW-0521">NADP</keyword>
<evidence type="ECO:0000313" key="4">
    <source>
        <dbReference type="EMBL" id="KIN00039.1"/>
    </source>
</evidence>
<reference evidence="5" key="2">
    <citation type="submission" date="2015-01" db="EMBL/GenBank/DDBJ databases">
        <title>Evolutionary Origins and Diversification of the Mycorrhizal Mutualists.</title>
        <authorList>
            <consortium name="DOE Joint Genome Institute"/>
            <consortium name="Mycorrhizal Genomics Consortium"/>
            <person name="Kohler A."/>
            <person name="Kuo A."/>
            <person name="Nagy L.G."/>
            <person name="Floudas D."/>
            <person name="Copeland A."/>
            <person name="Barry K.W."/>
            <person name="Cichocki N."/>
            <person name="Veneault-Fourrey C."/>
            <person name="LaButti K."/>
            <person name="Lindquist E.A."/>
            <person name="Lipzen A."/>
            <person name="Lundell T."/>
            <person name="Morin E."/>
            <person name="Murat C."/>
            <person name="Riley R."/>
            <person name="Ohm R."/>
            <person name="Sun H."/>
            <person name="Tunlid A."/>
            <person name="Henrissat B."/>
            <person name="Grigoriev I.V."/>
            <person name="Hibbett D.S."/>
            <person name="Martin F."/>
        </authorList>
    </citation>
    <scope>NUCLEOTIDE SEQUENCE [LARGE SCALE GENOMIC DNA]</scope>
    <source>
        <strain evidence="5">Zn</strain>
    </source>
</reference>
<dbReference type="Gene3D" id="3.40.50.720">
    <property type="entry name" value="NAD(P)-binding Rossmann-like Domain"/>
    <property type="match status" value="1"/>
</dbReference>
<dbReference type="EMBL" id="KN832878">
    <property type="protein sequence ID" value="KIN00039.1"/>
    <property type="molecule type" value="Genomic_DNA"/>
</dbReference>
<keyword evidence="2" id="KW-0560">Oxidoreductase</keyword>
<keyword evidence="5" id="KW-1185">Reference proteome</keyword>
<dbReference type="InParanoid" id="A0A0C3CLZ0"/>
<sequence>MARERLRVTLSGATGETGAEIANAILDLSDTFHLTALARPASANKPEYENFKKRGASIIVADLGTVNDHLVSILKGCDIVVCAITLEGLDPRPMNNLATAAQHAGVKRFIPSLFGPVCPPRGVALIRDLKEDMIDHIKNLNLPYTLVDVGWWYQMSLPAVPSGRLDHLLVFPITTITGSGNVECAMTDKRDIGRYVARIIADPQTLNRSVFLYNEIWTQNKLFDLVERLSGETIPRQHETQEDLKLKIDSAKKRWNDGDETALAPFVMMAYYYTLWIRGDNTPAKARGLGYLIANDMYPDIKSTSLEDYVNGLLDGDIGRIYVGRR</sequence>
<organism evidence="4 5">
    <name type="scientific">Oidiodendron maius (strain Zn)</name>
    <dbReference type="NCBI Taxonomy" id="913774"/>
    <lineage>
        <taxon>Eukaryota</taxon>
        <taxon>Fungi</taxon>
        <taxon>Dikarya</taxon>
        <taxon>Ascomycota</taxon>
        <taxon>Pezizomycotina</taxon>
        <taxon>Leotiomycetes</taxon>
        <taxon>Leotiomycetes incertae sedis</taxon>
        <taxon>Myxotrichaceae</taxon>
        <taxon>Oidiodendron</taxon>
    </lineage>
</organism>
<dbReference type="InterPro" id="IPR051609">
    <property type="entry name" value="NmrA/Isoflavone_reductase-like"/>
</dbReference>
<dbReference type="GO" id="GO:0016491">
    <property type="term" value="F:oxidoreductase activity"/>
    <property type="evidence" value="ECO:0007669"/>
    <property type="project" value="UniProtKB-KW"/>
</dbReference>
<dbReference type="InterPro" id="IPR008030">
    <property type="entry name" value="NmrA-like"/>
</dbReference>
<reference evidence="4 5" key="1">
    <citation type="submission" date="2014-04" db="EMBL/GenBank/DDBJ databases">
        <authorList>
            <consortium name="DOE Joint Genome Institute"/>
            <person name="Kuo A."/>
            <person name="Martino E."/>
            <person name="Perotto S."/>
            <person name="Kohler A."/>
            <person name="Nagy L.G."/>
            <person name="Floudas D."/>
            <person name="Copeland A."/>
            <person name="Barry K.W."/>
            <person name="Cichocki N."/>
            <person name="Veneault-Fourrey C."/>
            <person name="LaButti K."/>
            <person name="Lindquist E.A."/>
            <person name="Lipzen A."/>
            <person name="Lundell T."/>
            <person name="Morin E."/>
            <person name="Murat C."/>
            <person name="Sun H."/>
            <person name="Tunlid A."/>
            <person name="Henrissat B."/>
            <person name="Grigoriev I.V."/>
            <person name="Hibbett D.S."/>
            <person name="Martin F."/>
            <person name="Nordberg H.P."/>
            <person name="Cantor M.N."/>
            <person name="Hua S.X."/>
        </authorList>
    </citation>
    <scope>NUCLEOTIDE SEQUENCE [LARGE SCALE GENOMIC DNA]</scope>
    <source>
        <strain evidence="4 5">Zn</strain>
    </source>
</reference>
<dbReference type="Pfam" id="PF05368">
    <property type="entry name" value="NmrA"/>
    <property type="match status" value="1"/>
</dbReference>
<evidence type="ECO:0000256" key="2">
    <source>
        <dbReference type="ARBA" id="ARBA00023002"/>
    </source>
</evidence>
<evidence type="ECO:0000259" key="3">
    <source>
        <dbReference type="Pfam" id="PF05368"/>
    </source>
</evidence>
<proteinExistence type="predicted"/>
<dbReference type="AlphaFoldDB" id="A0A0C3CLZ0"/>
<protein>
    <recommendedName>
        <fullName evidence="3">NmrA-like domain-containing protein</fullName>
    </recommendedName>
</protein>
<dbReference type="Proteomes" id="UP000054321">
    <property type="component" value="Unassembled WGS sequence"/>
</dbReference>